<dbReference type="PANTHER" id="PTHR11603">
    <property type="entry name" value="AAA FAMILY ATPASE"/>
    <property type="match status" value="1"/>
</dbReference>
<dbReference type="EMBL" id="UNSH01000042">
    <property type="protein sequence ID" value="SZF02471.1"/>
    <property type="molecule type" value="Genomic_DNA"/>
</dbReference>
<dbReference type="Proteomes" id="UP000275772">
    <property type="component" value="Unassembled WGS sequence"/>
</dbReference>
<dbReference type="VEuPathDB" id="FungiDB:BLGHR1_13252"/>
<evidence type="ECO:0000313" key="1">
    <source>
        <dbReference type="EMBL" id="SZF02471.1"/>
    </source>
</evidence>
<dbReference type="InterPro" id="IPR052041">
    <property type="entry name" value="Nucleic_acid_metab_PIN/TRAM"/>
</dbReference>
<name>A0A383UQ74_BLUHO</name>
<accession>A0A383UQ74</accession>
<protein>
    <submittedName>
        <fullName evidence="1">Uncharacterized protein</fullName>
    </submittedName>
</protein>
<evidence type="ECO:0000313" key="2">
    <source>
        <dbReference type="Proteomes" id="UP000275772"/>
    </source>
</evidence>
<reference evidence="1 2" key="1">
    <citation type="submission" date="2017-11" db="EMBL/GenBank/DDBJ databases">
        <authorList>
            <person name="Kracher B."/>
        </authorList>
    </citation>
    <scope>NUCLEOTIDE SEQUENCE [LARGE SCALE GENOMIC DNA]</scope>
    <source>
        <strain evidence="1 2">RACE1</strain>
    </source>
</reference>
<gene>
    <name evidence="1" type="ORF">BLGHR1_13252</name>
</gene>
<sequence>MADNSLVQKVQNLSDIELGVLICLVNQEHCIIKTVPVSIDDLVRELQLVLTKDFGLKHAVLDCNRHTTLDVFNSIILPLENSRSRSKSPVQTRHDVYFLGTPTRSTAIRSPEEDRSMVNVIIAKNLNQAPRQIQMQALELMKTKRLYVQAELYTAPKRFLVIAALAGVEDLSLMKHLNDYMFISHFHHFKDEFSNLEESYDDEGSNSSVIIKSLDLKRPNEPIEPVISSQEIERLTNLTNMTTFSMEVKQYQMNIISFLRLHRAVGGGITATATKYFDKLSRCLAPLHNLTYVTPSLVALAAKKIYMHRIQIVKPENERSMQWGSELEAVSELLEGVGPEEVLDDVLGELGAEVPI</sequence>
<dbReference type="PANTHER" id="PTHR11603:SF132">
    <property type="entry name" value="C2H2-TYPE DOMAIN-CONTAINING PROTEIN"/>
    <property type="match status" value="1"/>
</dbReference>
<dbReference type="Gene3D" id="1.10.8.80">
    <property type="entry name" value="Magnesium chelatase subunit I, C-Terminal domain"/>
    <property type="match status" value="1"/>
</dbReference>
<organism evidence="1 2">
    <name type="scientific">Blumeria hordei</name>
    <name type="common">Barley powdery mildew</name>
    <name type="synonym">Blumeria graminis f. sp. hordei</name>
    <dbReference type="NCBI Taxonomy" id="2867405"/>
    <lineage>
        <taxon>Eukaryota</taxon>
        <taxon>Fungi</taxon>
        <taxon>Dikarya</taxon>
        <taxon>Ascomycota</taxon>
        <taxon>Pezizomycotina</taxon>
        <taxon>Leotiomycetes</taxon>
        <taxon>Erysiphales</taxon>
        <taxon>Erysiphaceae</taxon>
        <taxon>Blumeria</taxon>
    </lineage>
</organism>
<proteinExistence type="predicted"/>
<dbReference type="AlphaFoldDB" id="A0A383UQ74"/>